<keyword evidence="2" id="KW-1185">Reference proteome</keyword>
<dbReference type="PROSITE" id="PS51257">
    <property type="entry name" value="PROKAR_LIPOPROTEIN"/>
    <property type="match status" value="1"/>
</dbReference>
<accession>A0A1S2L9T4</accession>
<comment type="caution">
    <text evidence="1">The sequence shown here is derived from an EMBL/GenBank/DDBJ whole genome shotgun (WGS) entry which is preliminary data.</text>
</comment>
<evidence type="ECO:0000313" key="1">
    <source>
        <dbReference type="EMBL" id="OIJ09151.1"/>
    </source>
</evidence>
<protein>
    <recommendedName>
        <fullName evidence="3">Thioredoxin domain-containing protein</fullName>
    </recommendedName>
</protein>
<proteinExistence type="predicted"/>
<evidence type="ECO:0008006" key="3">
    <source>
        <dbReference type="Google" id="ProtNLM"/>
    </source>
</evidence>
<name>A0A1S2L9T4_9BACI</name>
<evidence type="ECO:0000313" key="2">
    <source>
        <dbReference type="Proteomes" id="UP000180098"/>
    </source>
</evidence>
<dbReference type="Proteomes" id="UP000180098">
    <property type="component" value="Unassembled WGS sequence"/>
</dbReference>
<gene>
    <name evidence="1" type="ORF">BKP35_17280</name>
</gene>
<dbReference type="EMBL" id="MLQQ01000047">
    <property type="protein sequence ID" value="OIJ09151.1"/>
    <property type="molecule type" value="Genomic_DNA"/>
</dbReference>
<dbReference type="RefSeq" id="WP_169819259.1">
    <property type="nucleotide sequence ID" value="NZ_MLQQ01000047.1"/>
</dbReference>
<sequence>MKKKEKERGGKMRVIIMILTFMLILTACSFGDNMNENKIISNMKAEEENQYHIYSFWTDVTEIGDFDYSRVDLTVVRLIAAHKSEHEYAKALKINEFPTFIVLDNEGIVLRTTNVNEMNEFLKDFQME</sequence>
<organism evidence="1 2">
    <name type="scientific">Anaerobacillus arseniciselenatis</name>
    <dbReference type="NCBI Taxonomy" id="85682"/>
    <lineage>
        <taxon>Bacteria</taxon>
        <taxon>Bacillati</taxon>
        <taxon>Bacillota</taxon>
        <taxon>Bacilli</taxon>
        <taxon>Bacillales</taxon>
        <taxon>Bacillaceae</taxon>
        <taxon>Anaerobacillus</taxon>
    </lineage>
</organism>
<dbReference type="AlphaFoldDB" id="A0A1S2L9T4"/>
<reference evidence="1 2" key="1">
    <citation type="submission" date="2016-10" db="EMBL/GenBank/DDBJ databases">
        <title>Draft genome sequences of four alkaliphilic bacteria belonging to the Anaerobacillus genus.</title>
        <authorList>
            <person name="Bassil N.M."/>
            <person name="Lloyd J.R."/>
        </authorList>
    </citation>
    <scope>NUCLEOTIDE SEQUENCE [LARGE SCALE GENOMIC DNA]</scope>
    <source>
        <strain evidence="1 2">DSM 15340</strain>
    </source>
</reference>